<feature type="domain" description="BD-FAE-like" evidence="2">
    <location>
        <begin position="103"/>
        <end position="292"/>
    </location>
</feature>
<sequence length="338" mass="35759">MTGADLDGPGIDRRRVMAGSLAALASIVALAEPARAAPASARPNPARPIPAQWNAAPTMQLWPDGPPTGGFAPIPLPIPEAPPVFLHNVAEPYLKVFRPARSNGRAVLAMPGGAYIFVSIDNEGAELAQALTARGYTVFVLVYRLPGEGWAGRADVPLQDAQRAMRLIRASARDHDYDPARIAAIGFSAGGHLAASLATDFAEPLFAPRDALDRLDARPFVTGLIYPVISMSAPITHADSALRLLGPKPGDALVARRSPAAHVGPDTPPTFIMHALDDPAVPPENSFEMLQALRVAQRPVEAHFFEEGGHGFGLGDPALPAHGWLDLWTAFVDRHAAA</sequence>
<gene>
    <name evidence="3" type="ORF">HNP60_000788</name>
</gene>
<dbReference type="Gene3D" id="3.40.50.1820">
    <property type="entry name" value="alpha/beta hydrolase"/>
    <property type="match status" value="1"/>
</dbReference>
<evidence type="ECO:0000313" key="4">
    <source>
        <dbReference type="Proteomes" id="UP001138540"/>
    </source>
</evidence>
<dbReference type="PANTHER" id="PTHR48081">
    <property type="entry name" value="AB HYDROLASE SUPERFAMILY PROTEIN C4A8.06C"/>
    <property type="match status" value="1"/>
</dbReference>
<reference evidence="3 4" key="1">
    <citation type="submission" date="2020-08" db="EMBL/GenBank/DDBJ databases">
        <title>Exploring microbial biodiversity for novel pathways involved in the catabolism of aromatic compounds derived from lignin.</title>
        <authorList>
            <person name="Elkins J."/>
        </authorList>
    </citation>
    <scope>NUCLEOTIDE SEQUENCE [LARGE SCALE GENOMIC DNA]</scope>
    <source>
        <strain evidence="3 4">B1D3A</strain>
    </source>
</reference>
<evidence type="ECO:0000259" key="2">
    <source>
        <dbReference type="Pfam" id="PF20434"/>
    </source>
</evidence>
<organism evidence="3 4">
    <name type="scientific">Sphingobium lignivorans</name>
    <dbReference type="NCBI Taxonomy" id="2735886"/>
    <lineage>
        <taxon>Bacteria</taxon>
        <taxon>Pseudomonadati</taxon>
        <taxon>Pseudomonadota</taxon>
        <taxon>Alphaproteobacteria</taxon>
        <taxon>Sphingomonadales</taxon>
        <taxon>Sphingomonadaceae</taxon>
        <taxon>Sphingobium</taxon>
    </lineage>
</organism>
<comment type="caution">
    <text evidence="3">The sequence shown here is derived from an EMBL/GenBank/DDBJ whole genome shotgun (WGS) entry which is preliminary data.</text>
</comment>
<evidence type="ECO:0000256" key="1">
    <source>
        <dbReference type="ARBA" id="ARBA00022801"/>
    </source>
</evidence>
<name>A0ABR6NBZ4_9SPHN</name>
<dbReference type="InterPro" id="IPR029058">
    <property type="entry name" value="AB_hydrolase_fold"/>
</dbReference>
<evidence type="ECO:0000313" key="3">
    <source>
        <dbReference type="EMBL" id="MBB5984814.1"/>
    </source>
</evidence>
<dbReference type="InterPro" id="IPR049492">
    <property type="entry name" value="BD-FAE-like_dom"/>
</dbReference>
<dbReference type="Pfam" id="PF20434">
    <property type="entry name" value="BD-FAE"/>
    <property type="match status" value="1"/>
</dbReference>
<dbReference type="PANTHER" id="PTHR48081:SF6">
    <property type="entry name" value="PEPTIDASE S9 PROLYL OLIGOPEPTIDASE CATALYTIC DOMAIN-CONTAINING PROTEIN"/>
    <property type="match status" value="1"/>
</dbReference>
<dbReference type="InterPro" id="IPR050300">
    <property type="entry name" value="GDXG_lipolytic_enzyme"/>
</dbReference>
<accession>A0ABR6NBZ4</accession>
<keyword evidence="4" id="KW-1185">Reference proteome</keyword>
<dbReference type="InterPro" id="IPR006311">
    <property type="entry name" value="TAT_signal"/>
</dbReference>
<dbReference type="RefSeq" id="WP_184150427.1">
    <property type="nucleotide sequence ID" value="NZ_JACHKA010000001.1"/>
</dbReference>
<dbReference type="Proteomes" id="UP001138540">
    <property type="component" value="Unassembled WGS sequence"/>
</dbReference>
<proteinExistence type="predicted"/>
<dbReference type="EMBL" id="JACHKA010000001">
    <property type="protein sequence ID" value="MBB5984814.1"/>
    <property type="molecule type" value="Genomic_DNA"/>
</dbReference>
<dbReference type="SUPFAM" id="SSF53474">
    <property type="entry name" value="alpha/beta-Hydrolases"/>
    <property type="match status" value="1"/>
</dbReference>
<dbReference type="PROSITE" id="PS51318">
    <property type="entry name" value="TAT"/>
    <property type="match status" value="1"/>
</dbReference>
<protein>
    <submittedName>
        <fullName evidence="3">Acetyl esterase/lipase</fullName>
    </submittedName>
</protein>
<keyword evidence="1" id="KW-0378">Hydrolase</keyword>